<dbReference type="EMBL" id="JAYGHY010000060">
    <property type="protein sequence ID" value="MEA5443652.1"/>
    <property type="molecule type" value="Genomic_DNA"/>
</dbReference>
<dbReference type="InterPro" id="IPR041518">
    <property type="entry name" value="Bac_GH3_C"/>
</dbReference>
<organism evidence="2 3">
    <name type="scientific">Cyanobium gracile UHCC 0281</name>
    <dbReference type="NCBI Taxonomy" id="3110309"/>
    <lineage>
        <taxon>Bacteria</taxon>
        <taxon>Bacillati</taxon>
        <taxon>Cyanobacteriota</taxon>
        <taxon>Cyanophyceae</taxon>
        <taxon>Synechococcales</taxon>
        <taxon>Prochlorococcaceae</taxon>
        <taxon>Cyanobium</taxon>
    </lineage>
</organism>
<evidence type="ECO:0000259" key="1">
    <source>
        <dbReference type="Pfam" id="PF18034"/>
    </source>
</evidence>
<evidence type="ECO:0000313" key="3">
    <source>
        <dbReference type="Proteomes" id="UP001302329"/>
    </source>
</evidence>
<dbReference type="GO" id="GO:0016787">
    <property type="term" value="F:hydrolase activity"/>
    <property type="evidence" value="ECO:0007669"/>
    <property type="project" value="UniProtKB-KW"/>
</dbReference>
<feature type="non-terminal residue" evidence="2">
    <location>
        <position position="1"/>
    </location>
</feature>
<sequence length="199" mass="20284">ASDDPSAAAPLGQLSNGPSAADQALALELVQRSLELQGQGPVRGGPGVNLIRLDNSLGCPFLTAGAPALALPAAAGWRPCLIDGQGPSPWSGDGEAPLALERLGEGPVLLQLFVRGNPFRGRADGPDPWPAVIHQLQAAGRLAGLAVYGSPYAWQALQPLLKPGVPAAWSPGQMALAQGELLGRLGFGPKPATAVDFTD</sequence>
<dbReference type="Pfam" id="PF18034">
    <property type="entry name" value="Bac_GH3_C"/>
    <property type="match status" value="1"/>
</dbReference>
<proteinExistence type="predicted"/>
<feature type="domain" description="Bacterial Glycosyl hydrolase family 3 C-terminal" evidence="1">
    <location>
        <begin position="47"/>
        <end position="184"/>
    </location>
</feature>
<dbReference type="Proteomes" id="UP001302329">
    <property type="component" value="Unassembled WGS sequence"/>
</dbReference>
<protein>
    <submittedName>
        <fullName evidence="2">Glycosyl hydrolase family 3</fullName>
    </submittedName>
</protein>
<evidence type="ECO:0000313" key="2">
    <source>
        <dbReference type="EMBL" id="MEA5443652.1"/>
    </source>
</evidence>
<name>A0ABU5T052_9CYAN</name>
<gene>
    <name evidence="2" type="ORF">VB739_13920</name>
</gene>
<reference evidence="2 3" key="1">
    <citation type="submission" date="2023-12" db="EMBL/GenBank/DDBJ databases">
        <title>Baltic Sea Cyanobacteria.</title>
        <authorList>
            <person name="Delbaje E."/>
            <person name="Fewer D.P."/>
            <person name="Shishido T.K."/>
        </authorList>
    </citation>
    <scope>NUCLEOTIDE SEQUENCE [LARGE SCALE GENOMIC DNA]</scope>
    <source>
        <strain evidence="2 3">UHCC 0281</strain>
    </source>
</reference>
<accession>A0ABU5T052</accession>
<dbReference type="Gene3D" id="3.40.50.10870">
    <property type="entry name" value="Glycosyl hydrolase family 3"/>
    <property type="match status" value="1"/>
</dbReference>
<comment type="caution">
    <text evidence="2">The sequence shown here is derived from an EMBL/GenBank/DDBJ whole genome shotgun (WGS) entry which is preliminary data.</text>
</comment>
<keyword evidence="3" id="KW-1185">Reference proteome</keyword>
<keyword evidence="2" id="KW-0378">Hydrolase</keyword>